<dbReference type="Pfam" id="PF07963">
    <property type="entry name" value="N_methyl"/>
    <property type="match status" value="1"/>
</dbReference>
<keyword evidence="1" id="KW-1133">Transmembrane helix</keyword>
<dbReference type="Proteomes" id="UP001566476">
    <property type="component" value="Unassembled WGS sequence"/>
</dbReference>
<dbReference type="NCBIfam" id="TIGR02532">
    <property type="entry name" value="IV_pilin_GFxxxE"/>
    <property type="match status" value="1"/>
</dbReference>
<comment type="caution">
    <text evidence="2">The sequence shown here is derived from an EMBL/GenBank/DDBJ whole genome shotgun (WGS) entry which is preliminary data.</text>
</comment>
<gene>
    <name evidence="2" type="ORF">AB2L28_11985</name>
</gene>
<reference evidence="2 3" key="1">
    <citation type="submission" date="2024-07" db="EMBL/GenBank/DDBJ databases">
        <authorList>
            <person name="Thanompreechachai J."/>
            <person name="Duangmal K."/>
        </authorList>
    </citation>
    <scope>NUCLEOTIDE SEQUENCE [LARGE SCALE GENOMIC DNA]</scope>
    <source>
        <strain evidence="2 3">TBRC 1896</strain>
    </source>
</reference>
<sequence>MMRALNARFAGVRDRLAGRSDAGVTLVELLVVMVVTSVMATAVMITVLQALRATRSADGRQDRAAQARIALDGATTVLRTASLYTNSDGVDVPAFDRITPTEVVFRGNLSNIATTSGAADAAPTLFRITLDTSDPQDSKLVEQRWKSTTRDRSGNWVYPSSVTSTRVLAHRAQAVDGAVFTPFAAADVTTVIDAEQISSTVPRAADRSVTPAGLKSVVGIRVSLAVTPPVGETGDAATFSNYVDFVSKVG</sequence>
<proteinExistence type="predicted"/>
<evidence type="ECO:0000313" key="2">
    <source>
        <dbReference type="EMBL" id="MEZ0492952.1"/>
    </source>
</evidence>
<keyword evidence="3" id="KW-1185">Reference proteome</keyword>
<dbReference type="RefSeq" id="WP_370719078.1">
    <property type="nucleotide sequence ID" value="NZ_JBGGTQ010000005.1"/>
</dbReference>
<dbReference type="EMBL" id="JBGGTQ010000005">
    <property type="protein sequence ID" value="MEZ0492952.1"/>
    <property type="molecule type" value="Genomic_DNA"/>
</dbReference>
<feature type="transmembrane region" description="Helical" evidence="1">
    <location>
        <begin position="29"/>
        <end position="51"/>
    </location>
</feature>
<keyword evidence="1" id="KW-0472">Membrane</keyword>
<dbReference type="InterPro" id="IPR045584">
    <property type="entry name" value="Pilin-like"/>
</dbReference>
<evidence type="ECO:0000313" key="3">
    <source>
        <dbReference type="Proteomes" id="UP001566476"/>
    </source>
</evidence>
<accession>A0ABV4I2P4</accession>
<evidence type="ECO:0000256" key="1">
    <source>
        <dbReference type="SAM" id="Phobius"/>
    </source>
</evidence>
<name>A0ABV4I2P4_9ACTN</name>
<organism evidence="2 3">
    <name type="scientific">Kineococcus mangrovi</name>
    <dbReference type="NCBI Taxonomy" id="1660183"/>
    <lineage>
        <taxon>Bacteria</taxon>
        <taxon>Bacillati</taxon>
        <taxon>Actinomycetota</taxon>
        <taxon>Actinomycetes</taxon>
        <taxon>Kineosporiales</taxon>
        <taxon>Kineosporiaceae</taxon>
        <taxon>Kineococcus</taxon>
    </lineage>
</organism>
<keyword evidence="1" id="KW-0812">Transmembrane</keyword>
<protein>
    <submittedName>
        <fullName evidence="2">Prepilin-type N-terminal cleavage/methylation domain-containing protein</fullName>
    </submittedName>
</protein>
<dbReference type="SUPFAM" id="SSF54523">
    <property type="entry name" value="Pili subunits"/>
    <property type="match status" value="1"/>
</dbReference>
<dbReference type="PROSITE" id="PS00409">
    <property type="entry name" value="PROKAR_NTER_METHYL"/>
    <property type="match status" value="1"/>
</dbReference>
<dbReference type="InterPro" id="IPR012902">
    <property type="entry name" value="N_methyl_site"/>
</dbReference>